<proteinExistence type="predicted"/>
<organism evidence="1">
    <name type="scientific">Fervidicoccus fontis</name>
    <dbReference type="NCBI Taxonomy" id="683846"/>
    <lineage>
        <taxon>Archaea</taxon>
        <taxon>Thermoproteota</taxon>
        <taxon>Thermoprotei</taxon>
        <taxon>Fervidicoccales</taxon>
        <taxon>Fervidicoccaceae</taxon>
        <taxon>Fervidicoccus</taxon>
    </lineage>
</organism>
<accession>A0A7C2ZR19</accession>
<dbReference type="Proteomes" id="UP000652307">
    <property type="component" value="Unassembled WGS sequence"/>
</dbReference>
<dbReference type="EMBL" id="JADEZV010000003">
    <property type="protein sequence ID" value="MBE9391532.1"/>
    <property type="molecule type" value="Genomic_DNA"/>
</dbReference>
<sequence length="122" mass="14352">MQKKSQEFLKSLVDGEIILAVYLLRLEEGIITYWPPEYYDDEIEKISDLTSVPLKEGLYFVLGGDRLKEKYIGLVINKNILLFRVRDDFNAEKIAEKLSSAYLKYLNDRGKLENNFFNDKDY</sequence>
<dbReference type="GeneID" id="12450010"/>
<dbReference type="RefSeq" id="WP_014558060.1">
    <property type="nucleotide sequence ID" value="NZ_DSFH01000017.1"/>
</dbReference>
<reference evidence="2" key="2">
    <citation type="submission" date="2020-10" db="EMBL/GenBank/DDBJ databases">
        <title>Fervidococcus fontis strain 3639Fd - the first crenarchaeon capable of growth on lipids.</title>
        <authorList>
            <person name="Kochetkova T.V."/>
            <person name="Elcheninov A.G."/>
            <person name="Toschakov S.V."/>
            <person name="Kublanov I.V."/>
        </authorList>
    </citation>
    <scope>NUCLEOTIDE SEQUENCE</scope>
    <source>
        <strain evidence="2">3639Fd</strain>
    </source>
</reference>
<name>A0A7C2ZR19_9CREN</name>
<evidence type="ECO:0000313" key="1">
    <source>
        <dbReference type="EMBL" id="HEW63598.1"/>
    </source>
</evidence>
<gene>
    <name evidence="1" type="ORF">ENO39_00855</name>
    <name evidence="2" type="ORF">IOK49_05545</name>
</gene>
<evidence type="ECO:0000313" key="2">
    <source>
        <dbReference type="EMBL" id="MBE9391532.1"/>
    </source>
</evidence>
<reference evidence="1" key="1">
    <citation type="journal article" date="2020" name="mSystems">
        <title>Genome- and Community-Level Interaction Insights into Carbon Utilization and Element Cycling Functions of Hydrothermarchaeota in Hydrothermal Sediment.</title>
        <authorList>
            <person name="Zhou Z."/>
            <person name="Liu Y."/>
            <person name="Xu W."/>
            <person name="Pan J."/>
            <person name="Luo Z.H."/>
            <person name="Li M."/>
        </authorList>
    </citation>
    <scope>NUCLEOTIDE SEQUENCE [LARGE SCALE GENOMIC DNA]</scope>
    <source>
        <strain evidence="1">SpSt-1261</strain>
    </source>
</reference>
<dbReference type="AlphaFoldDB" id="A0A7C2ZR19"/>
<dbReference type="Proteomes" id="UP000886076">
    <property type="component" value="Unassembled WGS sequence"/>
</dbReference>
<comment type="caution">
    <text evidence="1">The sequence shown here is derived from an EMBL/GenBank/DDBJ whole genome shotgun (WGS) entry which is preliminary data.</text>
</comment>
<protein>
    <submittedName>
        <fullName evidence="1">Uncharacterized protein</fullName>
    </submittedName>
</protein>
<dbReference type="EMBL" id="DSFH01000017">
    <property type="protein sequence ID" value="HEW63598.1"/>
    <property type="molecule type" value="Genomic_DNA"/>
</dbReference>